<proteinExistence type="predicted"/>
<name>A0AAN4TEE3_ASPLE</name>
<evidence type="ECO:0008006" key="3">
    <source>
        <dbReference type="Google" id="ProtNLM"/>
    </source>
</evidence>
<dbReference type="InterPro" id="IPR011009">
    <property type="entry name" value="Kinase-like_dom_sf"/>
</dbReference>
<dbReference type="PANTHER" id="PTHR21310">
    <property type="entry name" value="AMINOGLYCOSIDE PHOSPHOTRANSFERASE-RELATED-RELATED"/>
    <property type="match status" value="1"/>
</dbReference>
<organism evidence="1 2">
    <name type="scientific">Aspergillus lentulus</name>
    <dbReference type="NCBI Taxonomy" id="293939"/>
    <lineage>
        <taxon>Eukaryota</taxon>
        <taxon>Fungi</taxon>
        <taxon>Dikarya</taxon>
        <taxon>Ascomycota</taxon>
        <taxon>Pezizomycotina</taxon>
        <taxon>Eurotiomycetes</taxon>
        <taxon>Eurotiomycetidae</taxon>
        <taxon>Eurotiales</taxon>
        <taxon>Aspergillaceae</taxon>
        <taxon>Aspergillus</taxon>
        <taxon>Aspergillus subgen. Fumigati</taxon>
    </lineage>
</organism>
<dbReference type="PANTHER" id="PTHR21310:SF48">
    <property type="entry name" value="AMINOGLYCOSIDE PHOSPHOTRANSFERASE DOMAIN-CONTAINING PROTEIN"/>
    <property type="match status" value="1"/>
</dbReference>
<protein>
    <recommendedName>
        <fullName evidence="3">Aminoglycoside phosphotransferase domain-containing protein</fullName>
    </recommendedName>
</protein>
<accession>A0AAN4TEE3</accession>
<gene>
    <name evidence="1" type="ORF">ALT_8967</name>
</gene>
<dbReference type="EMBL" id="BCLY01000016">
    <property type="protein sequence ID" value="GAQ11646.1"/>
    <property type="molecule type" value="Genomic_DNA"/>
</dbReference>
<evidence type="ECO:0000313" key="1">
    <source>
        <dbReference type="EMBL" id="GAQ11646.1"/>
    </source>
</evidence>
<comment type="caution">
    <text evidence="1">The sequence shown here is derived from an EMBL/GenBank/DDBJ whole genome shotgun (WGS) entry which is preliminary data.</text>
</comment>
<dbReference type="Proteomes" id="UP000051487">
    <property type="component" value="Unassembled WGS sequence"/>
</dbReference>
<dbReference type="InterPro" id="IPR051678">
    <property type="entry name" value="AGP_Transferase"/>
</dbReference>
<sequence>MTKESSEGCVPCGWTSELQERCSYSSHVRLFYGADLRVTWSIGSDVILKERPDEGPKTEVTILEYLASNPNANIPAPKVLQDWVDANGRYFVLLMRMHGQTLEQAWPSLSESQKTAIADQVVEVRKKLQSLTSEAIQSVD</sequence>
<reference evidence="1 2" key="1">
    <citation type="submission" date="2015-11" db="EMBL/GenBank/DDBJ databases">
        <title>Aspergillus lentulus strain IFM 54703T.</title>
        <authorList>
            <person name="Kusuya Y."/>
            <person name="Sakai K."/>
            <person name="Kamei K."/>
            <person name="Takahashi H."/>
            <person name="Yaguchi T."/>
        </authorList>
    </citation>
    <scope>NUCLEOTIDE SEQUENCE [LARGE SCALE GENOMIC DNA]</scope>
    <source>
        <strain evidence="1 2">IFM 54703</strain>
    </source>
</reference>
<evidence type="ECO:0000313" key="2">
    <source>
        <dbReference type="Proteomes" id="UP000051487"/>
    </source>
</evidence>
<dbReference type="SUPFAM" id="SSF56112">
    <property type="entry name" value="Protein kinase-like (PK-like)"/>
    <property type="match status" value="1"/>
</dbReference>
<dbReference type="AlphaFoldDB" id="A0AAN4TEE3"/>